<dbReference type="Proteomes" id="UP001493153">
    <property type="component" value="Plasmid megaplasmid"/>
</dbReference>
<name>A0ABZ2PT85_9BURK</name>
<dbReference type="RefSeq" id="WP_157864569.1">
    <property type="nucleotide sequence ID" value="NZ_CP062172.1"/>
</dbReference>
<keyword evidence="2" id="KW-1185">Reference proteome</keyword>
<accession>A0ABZ2PT85</accession>
<reference evidence="1 2" key="1">
    <citation type="submission" date="2020-09" db="EMBL/GenBank/DDBJ databases">
        <title>Genome sequences of Mycetohabitans spp.</title>
        <authorList>
            <person name="Carter M.E."/>
            <person name="Carpenter S.C.D."/>
            <person name="Bogdanove A.J."/>
        </authorList>
    </citation>
    <scope>NUCLEOTIDE SEQUENCE [LARGE SCALE GENOMIC DNA]</scope>
    <source>
        <strain evidence="1 2">B12</strain>
        <plasmid evidence="1 2">megaplasmid</plasmid>
    </source>
</reference>
<evidence type="ECO:0000313" key="2">
    <source>
        <dbReference type="Proteomes" id="UP001493153"/>
    </source>
</evidence>
<keyword evidence="1" id="KW-0614">Plasmid</keyword>
<gene>
    <name evidence="1" type="ORF">IHE29_02680</name>
</gene>
<organism evidence="1 2">
    <name type="scientific">Mycetohabitans rhizoxinica</name>
    <dbReference type="NCBI Taxonomy" id="412963"/>
    <lineage>
        <taxon>Bacteria</taxon>
        <taxon>Pseudomonadati</taxon>
        <taxon>Pseudomonadota</taxon>
        <taxon>Betaproteobacteria</taxon>
        <taxon>Burkholderiales</taxon>
        <taxon>Burkholderiaceae</taxon>
        <taxon>Mycetohabitans</taxon>
    </lineage>
</organism>
<dbReference type="EMBL" id="CP062175">
    <property type="protein sequence ID" value="WXK38237.1"/>
    <property type="molecule type" value="Genomic_DNA"/>
</dbReference>
<proteinExistence type="predicted"/>
<evidence type="ECO:0000313" key="1">
    <source>
        <dbReference type="EMBL" id="WXK38237.1"/>
    </source>
</evidence>
<protein>
    <submittedName>
        <fullName evidence="1">Uncharacterized protein</fullName>
    </submittedName>
</protein>
<geneLocation type="plasmid" evidence="1 2">
    <name>megaplasmid</name>
</geneLocation>
<sequence length="61" mass="6357">MITVECTQDSGSTVPDNHGDYSAALNAIPPCVLTLTSDSMTLHSLAFAGGTFLSTSIRILN</sequence>